<evidence type="ECO:0000256" key="2">
    <source>
        <dbReference type="ARBA" id="ARBA00003297"/>
    </source>
</evidence>
<evidence type="ECO:0000256" key="6">
    <source>
        <dbReference type="ARBA" id="ARBA00022643"/>
    </source>
</evidence>
<organism evidence="10 11">
    <name type="scientific">Lederbergia graminis</name>
    <dbReference type="NCBI Taxonomy" id="735518"/>
    <lineage>
        <taxon>Bacteria</taxon>
        <taxon>Bacillati</taxon>
        <taxon>Bacillota</taxon>
        <taxon>Bacilli</taxon>
        <taxon>Bacillales</taxon>
        <taxon>Bacillaceae</taxon>
        <taxon>Lederbergia</taxon>
    </lineage>
</organism>
<comment type="function">
    <text evidence="2 8">Low-potential electron donor to a number of redox enzymes.</text>
</comment>
<dbReference type="InterPro" id="IPR010087">
    <property type="entry name" value="Flav_short"/>
</dbReference>
<keyword evidence="7 8" id="KW-0249">Electron transport</keyword>
<evidence type="ECO:0000259" key="9">
    <source>
        <dbReference type="PROSITE" id="PS50902"/>
    </source>
</evidence>
<evidence type="ECO:0000256" key="8">
    <source>
        <dbReference type="RuleBase" id="RU367037"/>
    </source>
</evidence>
<sequence length="147" mass="16547">MKKVLIIYTSMTGNTEALVEEVQLGLKENNVIVDIKEAFDANPDDLLEYDGFLIGTYTWEGGEIPDEFMFFYEELDSFDLTGKKAAVFGSGDSYYRFTFGAALNLFADKIQSCGATITVPTLLIDLFPEEEELDKCRQFAQQFSISL</sequence>
<comment type="cofactor">
    <cofactor evidence="1 8">
        <name>FMN</name>
        <dbReference type="ChEBI" id="CHEBI:58210"/>
    </cofactor>
</comment>
<dbReference type="PROSITE" id="PS50902">
    <property type="entry name" value="FLAVODOXIN_LIKE"/>
    <property type="match status" value="1"/>
</dbReference>
<evidence type="ECO:0000256" key="4">
    <source>
        <dbReference type="ARBA" id="ARBA00022448"/>
    </source>
</evidence>
<feature type="domain" description="Flavodoxin-like" evidence="9">
    <location>
        <begin position="4"/>
        <end position="144"/>
    </location>
</feature>
<dbReference type="Gene3D" id="3.40.50.360">
    <property type="match status" value="1"/>
</dbReference>
<evidence type="ECO:0000256" key="7">
    <source>
        <dbReference type="ARBA" id="ARBA00022982"/>
    </source>
</evidence>
<dbReference type="InterPro" id="IPR029039">
    <property type="entry name" value="Flavoprotein-like_sf"/>
</dbReference>
<evidence type="ECO:0000256" key="5">
    <source>
        <dbReference type="ARBA" id="ARBA00022630"/>
    </source>
</evidence>
<dbReference type="RefSeq" id="WP_382355445.1">
    <property type="nucleotide sequence ID" value="NZ_JBHSMC010000042.1"/>
</dbReference>
<accession>A0ABW0LNL1</accession>
<dbReference type="InterPro" id="IPR050619">
    <property type="entry name" value="Flavodoxin"/>
</dbReference>
<keyword evidence="5 8" id="KW-0285">Flavoprotein</keyword>
<protein>
    <recommendedName>
        <fullName evidence="8">Flavodoxin</fullName>
    </recommendedName>
</protein>
<comment type="caution">
    <text evidence="10">The sequence shown here is derived from an EMBL/GenBank/DDBJ whole genome shotgun (WGS) entry which is preliminary data.</text>
</comment>
<dbReference type="PANTHER" id="PTHR42809">
    <property type="entry name" value="FLAVODOXIN 2"/>
    <property type="match status" value="1"/>
</dbReference>
<dbReference type="SUPFAM" id="SSF52218">
    <property type="entry name" value="Flavoproteins"/>
    <property type="match status" value="1"/>
</dbReference>
<gene>
    <name evidence="10" type="ORF">ACFPM4_19200</name>
</gene>
<dbReference type="Proteomes" id="UP001596147">
    <property type="component" value="Unassembled WGS sequence"/>
</dbReference>
<evidence type="ECO:0000313" key="10">
    <source>
        <dbReference type="EMBL" id="MFC5466855.1"/>
    </source>
</evidence>
<evidence type="ECO:0000313" key="11">
    <source>
        <dbReference type="Proteomes" id="UP001596147"/>
    </source>
</evidence>
<reference evidence="11" key="1">
    <citation type="journal article" date="2019" name="Int. J. Syst. Evol. Microbiol.">
        <title>The Global Catalogue of Microorganisms (GCM) 10K type strain sequencing project: providing services to taxonomists for standard genome sequencing and annotation.</title>
        <authorList>
            <consortium name="The Broad Institute Genomics Platform"/>
            <consortium name="The Broad Institute Genome Sequencing Center for Infectious Disease"/>
            <person name="Wu L."/>
            <person name="Ma J."/>
        </authorList>
    </citation>
    <scope>NUCLEOTIDE SEQUENCE [LARGE SCALE GENOMIC DNA]</scope>
    <source>
        <strain evidence="11">CGMCC 1.12237</strain>
    </source>
</reference>
<keyword evidence="11" id="KW-1185">Reference proteome</keyword>
<comment type="similarity">
    <text evidence="3 8">Belongs to the flavodoxin family.</text>
</comment>
<dbReference type="InterPro" id="IPR008254">
    <property type="entry name" value="Flavodoxin/NO_synth"/>
</dbReference>
<dbReference type="PANTHER" id="PTHR42809:SF1">
    <property type="entry name" value="FLAVODOXIN 1"/>
    <property type="match status" value="1"/>
</dbReference>
<dbReference type="NCBIfam" id="NF005216">
    <property type="entry name" value="PRK06703.1"/>
    <property type="match status" value="1"/>
</dbReference>
<keyword evidence="6 8" id="KW-0288">FMN</keyword>
<evidence type="ECO:0000256" key="3">
    <source>
        <dbReference type="ARBA" id="ARBA00005267"/>
    </source>
</evidence>
<proteinExistence type="inferred from homology"/>
<dbReference type="NCBIfam" id="TIGR01753">
    <property type="entry name" value="flav_short"/>
    <property type="match status" value="1"/>
</dbReference>
<name>A0ABW0LNL1_9BACI</name>
<dbReference type="NCBIfam" id="NF005246">
    <property type="entry name" value="PRK06756.1"/>
    <property type="match status" value="1"/>
</dbReference>
<dbReference type="Pfam" id="PF00258">
    <property type="entry name" value="Flavodoxin_1"/>
    <property type="match status" value="1"/>
</dbReference>
<dbReference type="EMBL" id="JBHSMC010000042">
    <property type="protein sequence ID" value="MFC5466855.1"/>
    <property type="molecule type" value="Genomic_DNA"/>
</dbReference>
<evidence type="ECO:0000256" key="1">
    <source>
        <dbReference type="ARBA" id="ARBA00001917"/>
    </source>
</evidence>
<keyword evidence="4 8" id="KW-0813">Transport</keyword>